<evidence type="ECO:0000256" key="5">
    <source>
        <dbReference type="ARBA" id="ARBA00023014"/>
    </source>
</evidence>
<dbReference type="GO" id="GO:0003824">
    <property type="term" value="F:catalytic activity"/>
    <property type="evidence" value="ECO:0007669"/>
    <property type="project" value="InterPro"/>
</dbReference>
<evidence type="ECO:0000259" key="6">
    <source>
        <dbReference type="Pfam" id="PF04055"/>
    </source>
</evidence>
<dbReference type="GO" id="GO:0046872">
    <property type="term" value="F:metal ion binding"/>
    <property type="evidence" value="ECO:0007669"/>
    <property type="project" value="UniProtKB-KW"/>
</dbReference>
<feature type="domain" description="Radical SAM core" evidence="6">
    <location>
        <begin position="344"/>
        <end position="461"/>
    </location>
</feature>
<dbReference type="PANTHER" id="PTHR11228">
    <property type="entry name" value="RADICAL SAM DOMAIN PROTEIN"/>
    <property type="match status" value="1"/>
</dbReference>
<evidence type="ECO:0000256" key="3">
    <source>
        <dbReference type="ARBA" id="ARBA00022723"/>
    </source>
</evidence>
<proteinExistence type="predicted"/>
<keyword evidence="2" id="KW-0949">S-adenosyl-L-methionine</keyword>
<keyword evidence="4" id="KW-0408">Iron</keyword>
<dbReference type="GO" id="GO:0051536">
    <property type="term" value="F:iron-sulfur cluster binding"/>
    <property type="evidence" value="ECO:0007669"/>
    <property type="project" value="UniProtKB-KW"/>
</dbReference>
<reference evidence="7" key="1">
    <citation type="journal article" date="2020" name="mSystems">
        <title>Genome- and Community-Level Interaction Insights into Carbon Utilization and Element Cycling Functions of Hydrothermarchaeota in Hydrothermal Sediment.</title>
        <authorList>
            <person name="Zhou Z."/>
            <person name="Liu Y."/>
            <person name="Xu W."/>
            <person name="Pan J."/>
            <person name="Luo Z.H."/>
            <person name="Li M."/>
        </authorList>
    </citation>
    <scope>NUCLEOTIDE SEQUENCE [LARGE SCALE GENOMIC DNA]</scope>
    <source>
        <strain evidence="7">SpSt-767</strain>
    </source>
</reference>
<dbReference type="SUPFAM" id="SSF102114">
    <property type="entry name" value="Radical SAM enzymes"/>
    <property type="match status" value="1"/>
</dbReference>
<evidence type="ECO:0000313" key="7">
    <source>
        <dbReference type="EMBL" id="HHS29168.1"/>
    </source>
</evidence>
<dbReference type="InterPro" id="IPR027417">
    <property type="entry name" value="P-loop_NTPase"/>
</dbReference>
<dbReference type="InterPro" id="IPR013785">
    <property type="entry name" value="Aldolase_TIM"/>
</dbReference>
<dbReference type="Gene3D" id="3.20.20.70">
    <property type="entry name" value="Aldolase class I"/>
    <property type="match status" value="1"/>
</dbReference>
<evidence type="ECO:0000256" key="1">
    <source>
        <dbReference type="ARBA" id="ARBA00001966"/>
    </source>
</evidence>
<comment type="cofactor">
    <cofactor evidence="1">
        <name>[4Fe-4S] cluster</name>
        <dbReference type="ChEBI" id="CHEBI:49883"/>
    </cofactor>
</comment>
<dbReference type="InterPro" id="IPR058240">
    <property type="entry name" value="rSAM_sf"/>
</dbReference>
<name>A0A7V6DPF3_9BACT</name>
<organism evidence="7">
    <name type="scientific">Desulfobacca acetoxidans</name>
    <dbReference type="NCBI Taxonomy" id="60893"/>
    <lineage>
        <taxon>Bacteria</taxon>
        <taxon>Pseudomonadati</taxon>
        <taxon>Thermodesulfobacteriota</taxon>
        <taxon>Desulfobaccia</taxon>
        <taxon>Desulfobaccales</taxon>
        <taxon>Desulfobaccaceae</taxon>
        <taxon>Desulfobacca</taxon>
    </lineage>
</organism>
<dbReference type="CDD" id="cd01335">
    <property type="entry name" value="Radical_SAM"/>
    <property type="match status" value="1"/>
</dbReference>
<dbReference type="InterPro" id="IPR050377">
    <property type="entry name" value="Radical_SAM_PqqE_MftC-like"/>
</dbReference>
<sequence>MERLFGCNAGIYCDQVYCQILLVGRIVDAVPLQVGEREREVGKFSGKFVLTVTLAAILFWFSLEPPPGQAAGAPTYWTEPGFGDWDETGNWSTSTLPDNFTAVWINNGGTAQISNSDAAALSLTIGQTLATQTSAILHLDKTLTVSTNLTLGQEASGSSGNWQASDGLYYMNDTGGGHPSLTTDTLIVSDKGYGVFIQQGGTVTVTNNASLTFGIGGQLRVGDTGTGVFNQTGGSVNFVSSGATTDYLRVGVNGGTGTYYLQGATSTLTMDGMVQVGWTDSGSGGTGSFYQSGGSLSIVRTTTSGDGGRLLLGYGQGTNGYYELSGGQLTVGGKEILGLSVSGQNGGTGVFVLTGGEILLRQDFQEIYAHAKKCGMLIELFSNGTLIDAGLADFLRDLTPAMVEITVYGRTQATFEAVTRVAGSYERCLEGIDLLLARGVPLTLKTMVMTINAHELWDLKAWAEGLGVGFRYDMMLNARLDGGQQPLALRRGALLHSCGVMCENQGWLFVGMSGAGKSTIAKIWQAAGGKILGDDRIVLRRKSGLLRIFGTPWPGELGIASPDSAPLKNLFFLEKSSRNYIRPLRPLEVVARLVACSFLPLYNKEGMEAILDFFSQATRDISCHELGFIPEPGVIDFLREAV</sequence>
<dbReference type="Pfam" id="PF04055">
    <property type="entry name" value="Radical_SAM"/>
    <property type="match status" value="1"/>
</dbReference>
<gene>
    <name evidence="7" type="ORF">ENV52_05640</name>
</gene>
<dbReference type="Gene3D" id="3.40.50.300">
    <property type="entry name" value="P-loop containing nucleotide triphosphate hydrolases"/>
    <property type="match status" value="1"/>
</dbReference>
<accession>A0A7V6DPF3</accession>
<keyword evidence="5" id="KW-0411">Iron-sulfur</keyword>
<keyword evidence="3" id="KW-0479">Metal-binding</keyword>
<protein>
    <submittedName>
        <fullName evidence="7">Radical SAM protein</fullName>
    </submittedName>
</protein>
<dbReference type="InterPro" id="IPR007197">
    <property type="entry name" value="rSAM"/>
</dbReference>
<dbReference type="AlphaFoldDB" id="A0A7V6DPF3"/>
<dbReference type="PANTHER" id="PTHR11228:SF7">
    <property type="entry name" value="PQQA PEPTIDE CYCLASE"/>
    <property type="match status" value="1"/>
</dbReference>
<evidence type="ECO:0000256" key="4">
    <source>
        <dbReference type="ARBA" id="ARBA00023004"/>
    </source>
</evidence>
<comment type="caution">
    <text evidence="7">The sequence shown here is derived from an EMBL/GenBank/DDBJ whole genome shotgun (WGS) entry which is preliminary data.</text>
</comment>
<evidence type="ECO:0000256" key="2">
    <source>
        <dbReference type="ARBA" id="ARBA00022691"/>
    </source>
</evidence>
<dbReference type="EMBL" id="DTGR01000087">
    <property type="protein sequence ID" value="HHS29168.1"/>
    <property type="molecule type" value="Genomic_DNA"/>
</dbReference>
<dbReference type="SUPFAM" id="SSF53795">
    <property type="entry name" value="PEP carboxykinase-like"/>
    <property type="match status" value="1"/>
</dbReference>